<dbReference type="Proteomes" id="UP001371456">
    <property type="component" value="Unassembled WGS sequence"/>
</dbReference>
<protein>
    <submittedName>
        <fullName evidence="2">Uncharacterized protein</fullName>
    </submittedName>
</protein>
<feature type="region of interest" description="Disordered" evidence="1">
    <location>
        <begin position="1"/>
        <end position="52"/>
    </location>
</feature>
<keyword evidence="3" id="KW-1185">Reference proteome</keyword>
<gene>
    <name evidence="2" type="ORF">RDI58_021629</name>
</gene>
<feature type="compositionally biased region" description="Polar residues" evidence="1">
    <location>
        <begin position="14"/>
        <end position="32"/>
    </location>
</feature>
<evidence type="ECO:0000256" key="1">
    <source>
        <dbReference type="SAM" id="MobiDB-lite"/>
    </source>
</evidence>
<evidence type="ECO:0000313" key="3">
    <source>
        <dbReference type="Proteomes" id="UP001371456"/>
    </source>
</evidence>
<dbReference type="EMBL" id="JBANQN010000009">
    <property type="protein sequence ID" value="KAK6779445.1"/>
    <property type="molecule type" value="Genomic_DNA"/>
</dbReference>
<organism evidence="2 3">
    <name type="scientific">Solanum bulbocastanum</name>
    <name type="common">Wild potato</name>
    <dbReference type="NCBI Taxonomy" id="147425"/>
    <lineage>
        <taxon>Eukaryota</taxon>
        <taxon>Viridiplantae</taxon>
        <taxon>Streptophyta</taxon>
        <taxon>Embryophyta</taxon>
        <taxon>Tracheophyta</taxon>
        <taxon>Spermatophyta</taxon>
        <taxon>Magnoliopsida</taxon>
        <taxon>eudicotyledons</taxon>
        <taxon>Gunneridae</taxon>
        <taxon>Pentapetalae</taxon>
        <taxon>asterids</taxon>
        <taxon>lamiids</taxon>
        <taxon>Solanales</taxon>
        <taxon>Solanaceae</taxon>
        <taxon>Solanoideae</taxon>
        <taxon>Solaneae</taxon>
        <taxon>Solanum</taxon>
    </lineage>
</organism>
<feature type="compositionally biased region" description="Basic and acidic residues" evidence="1">
    <location>
        <begin position="1"/>
        <end position="10"/>
    </location>
</feature>
<accession>A0AAN8T2S9</accession>
<feature type="region of interest" description="Disordered" evidence="1">
    <location>
        <begin position="126"/>
        <end position="160"/>
    </location>
</feature>
<feature type="compositionally biased region" description="Polar residues" evidence="1">
    <location>
        <begin position="42"/>
        <end position="52"/>
    </location>
</feature>
<feature type="region of interest" description="Disordered" evidence="1">
    <location>
        <begin position="77"/>
        <end position="101"/>
    </location>
</feature>
<name>A0AAN8T2S9_SOLBU</name>
<reference evidence="2 3" key="1">
    <citation type="submission" date="2024-02" db="EMBL/GenBank/DDBJ databases">
        <title>de novo genome assembly of Solanum bulbocastanum strain 11H21.</title>
        <authorList>
            <person name="Hosaka A.J."/>
        </authorList>
    </citation>
    <scope>NUCLEOTIDE SEQUENCE [LARGE SCALE GENOMIC DNA]</scope>
    <source>
        <tissue evidence="2">Young leaves</tissue>
    </source>
</reference>
<evidence type="ECO:0000313" key="2">
    <source>
        <dbReference type="EMBL" id="KAK6779445.1"/>
    </source>
</evidence>
<sequence>MPLHPSDRQKIVAPQSNGIKGNSESAGKNGQNMKRKYEGDSIPSQSLAQQDEPIQQKNLNEAAEKIATTTLCKDVEEGTVSPSLDNTRSKTSDISQPPDCPSKFDNLEDFFARVSGHIKCAQSLGFSADQSSPIDGEKSATQKSTPSAEMLATAKGDIKR</sequence>
<dbReference type="AlphaFoldDB" id="A0AAN8T2S9"/>
<comment type="caution">
    <text evidence="2">The sequence shown here is derived from an EMBL/GenBank/DDBJ whole genome shotgun (WGS) entry which is preliminary data.</text>
</comment>
<proteinExistence type="predicted"/>